<reference evidence="2" key="1">
    <citation type="submission" date="2022-05" db="EMBL/GenBank/DDBJ databases">
        <title>Complete genome sequence of toluene-degrading Gulosibacter sediminis strain ACHW.36C.</title>
        <authorList>
            <person name="Wai A.C."/>
            <person name="Lai G.K."/>
            <person name="Griffin S.D."/>
            <person name="Leung F.C."/>
        </authorList>
    </citation>
    <scope>NUCLEOTIDE SEQUENCE [LARGE SCALE GENOMIC DNA]</scope>
    <source>
        <strain evidence="2">ACHW.36C</strain>
    </source>
</reference>
<dbReference type="PANTHER" id="PTHR30157">
    <property type="entry name" value="FERRIC REDUCTASE, NADPH-DEPENDENT"/>
    <property type="match status" value="1"/>
</dbReference>
<dbReference type="CDD" id="cd06193">
    <property type="entry name" value="siderophore_interacting"/>
    <property type="match status" value="1"/>
</dbReference>
<organism evidence="2">
    <name type="scientific">Gulosibacter sediminis</name>
    <dbReference type="NCBI Taxonomy" id="1729695"/>
    <lineage>
        <taxon>Bacteria</taxon>
        <taxon>Bacillati</taxon>
        <taxon>Actinomycetota</taxon>
        <taxon>Actinomycetes</taxon>
        <taxon>Micrococcales</taxon>
        <taxon>Microbacteriaceae</taxon>
        <taxon>Gulosibacter</taxon>
    </lineage>
</organism>
<dbReference type="InterPro" id="IPR007037">
    <property type="entry name" value="SIP_rossman_dom"/>
</dbReference>
<proteinExistence type="predicted"/>
<sequence>MPVSTTVAPFALFPVRVAAVRDISPGFRRVTFVDDSLEHFGDPGWDQRIKLLFSTPTADARTLLGSTDWYGDWRELPEDSRPPIRTYTTRYVRAERNEVDVDLVVHPGGTGPASRWLETATVGDELVLLGPDARFDGEPGGVDFVPPARTEQFLLIGDETAAPAIAVMLEQLPADVRGVAVVEVESAADAAYFPAHPGFEVRAVARAGAEHGSALIPAVERAAAELAPEGTPQTVTEINLDTDLLWEVPRTAKGGAALEQTSLYTWLAGESNAVKTLRRHLVGERGIDKRTVAFMGYWRLGRAEN</sequence>
<dbReference type="Pfam" id="PF04954">
    <property type="entry name" value="SIP"/>
    <property type="match status" value="1"/>
</dbReference>
<dbReference type="SUPFAM" id="SSF63380">
    <property type="entry name" value="Riboflavin synthase domain-like"/>
    <property type="match status" value="1"/>
</dbReference>
<dbReference type="Pfam" id="PF08021">
    <property type="entry name" value="FAD_binding_9"/>
    <property type="match status" value="1"/>
</dbReference>
<dbReference type="InterPro" id="IPR013113">
    <property type="entry name" value="SIP_FAD-bd"/>
</dbReference>
<evidence type="ECO:0000259" key="1">
    <source>
        <dbReference type="PROSITE" id="PS51384"/>
    </source>
</evidence>
<dbReference type="InterPro" id="IPR039374">
    <property type="entry name" value="SIP_fam"/>
</dbReference>
<dbReference type="InterPro" id="IPR039261">
    <property type="entry name" value="FNR_nucleotide-bd"/>
</dbReference>
<dbReference type="EMBL" id="CP097160">
    <property type="protein sequence ID" value="UQN14298.1"/>
    <property type="molecule type" value="Genomic_DNA"/>
</dbReference>
<gene>
    <name evidence="2" type="ORF">M3M28_09575</name>
</gene>
<dbReference type="PANTHER" id="PTHR30157:SF0">
    <property type="entry name" value="NADPH-DEPENDENT FERRIC-CHELATE REDUCTASE"/>
    <property type="match status" value="1"/>
</dbReference>
<accession>A0ABY4MV45</accession>
<name>A0ABY4MV45_9MICO</name>
<dbReference type="Gene3D" id="3.40.50.80">
    <property type="entry name" value="Nucleotide-binding domain of ferredoxin-NADP reductase (FNR) module"/>
    <property type="match status" value="1"/>
</dbReference>
<evidence type="ECO:0000313" key="2">
    <source>
        <dbReference type="EMBL" id="UQN14298.1"/>
    </source>
</evidence>
<dbReference type="InterPro" id="IPR017938">
    <property type="entry name" value="Riboflavin_synthase-like_b-brl"/>
</dbReference>
<protein>
    <submittedName>
        <fullName evidence="2">Siderophore-interacting protein</fullName>
    </submittedName>
</protein>
<dbReference type="InterPro" id="IPR017927">
    <property type="entry name" value="FAD-bd_FR_type"/>
</dbReference>
<dbReference type="PROSITE" id="PS51384">
    <property type="entry name" value="FAD_FR"/>
    <property type="match status" value="1"/>
</dbReference>
<dbReference type="Gene3D" id="2.40.30.10">
    <property type="entry name" value="Translation factors"/>
    <property type="match status" value="1"/>
</dbReference>
<feature type="domain" description="FAD-binding FR-type" evidence="1">
    <location>
        <begin position="10"/>
        <end position="138"/>
    </location>
</feature>